<dbReference type="Proteomes" id="UP001175228">
    <property type="component" value="Unassembled WGS sequence"/>
</dbReference>
<proteinExistence type="inferred from homology"/>
<dbReference type="SUPFAM" id="SSF52540">
    <property type="entry name" value="P-loop containing nucleoside triphosphate hydrolases"/>
    <property type="match status" value="1"/>
</dbReference>
<dbReference type="GO" id="GO:0005694">
    <property type="term" value="C:chromosome"/>
    <property type="evidence" value="ECO:0007669"/>
    <property type="project" value="TreeGrafter"/>
</dbReference>
<dbReference type="GO" id="GO:0043138">
    <property type="term" value="F:3'-5' DNA helicase activity"/>
    <property type="evidence" value="ECO:0007669"/>
    <property type="project" value="UniProtKB-EC"/>
</dbReference>
<keyword evidence="6" id="KW-1185">Reference proteome</keyword>
<accession>A0AA39UWR6</accession>
<comment type="caution">
    <text evidence="5">The sequence shown here is derived from an EMBL/GenBank/DDBJ whole genome shotgun (WGS) entry which is preliminary data.</text>
</comment>
<gene>
    <name evidence="5" type="ORF">EDD18DRAFT_1342765</name>
</gene>
<sequence>MQTTPTSPVWRHKASELIKLNSTLDVKAARVVKHDEHDVIANKIHLLYVAPRRLNNEGFLEMMKPVKISLFAMDESHWASQFQPDYFKVARFAEETDVERVLCLTAPATPNVAKDIYGQFHIDPKAGLFDTPVYCSKHSFQVDVADNFAQKMERLVPFLKKRTGPAIIYVTLRKQAQDVADALNRRKLEALVYHAGLPNEQRARIQQQFMAFDKGIPISGIVHHSMPKTLENYSQEVWRAGRDGLSSTRLLFLSAPDIPVLEEFSRGDTCSKTSLELWMQEVALKSSSTDGTLQFNHYQQSKSSVFFT</sequence>
<dbReference type="GO" id="GO:0005737">
    <property type="term" value="C:cytoplasm"/>
    <property type="evidence" value="ECO:0007669"/>
    <property type="project" value="TreeGrafter"/>
</dbReference>
<comment type="catalytic activity">
    <reaction evidence="2">
        <text>Couples ATP hydrolysis with the unwinding of duplex DNA by translocating in the 3'-5' direction.</text>
        <dbReference type="EC" id="5.6.2.4"/>
    </reaction>
</comment>
<evidence type="ECO:0000256" key="3">
    <source>
        <dbReference type="ARBA" id="ARBA00034808"/>
    </source>
</evidence>
<organism evidence="5 6">
    <name type="scientific">Armillaria luteobubalina</name>
    <dbReference type="NCBI Taxonomy" id="153913"/>
    <lineage>
        <taxon>Eukaryota</taxon>
        <taxon>Fungi</taxon>
        <taxon>Dikarya</taxon>
        <taxon>Basidiomycota</taxon>
        <taxon>Agaricomycotina</taxon>
        <taxon>Agaricomycetes</taxon>
        <taxon>Agaricomycetidae</taxon>
        <taxon>Agaricales</taxon>
        <taxon>Marasmiineae</taxon>
        <taxon>Physalacriaceae</taxon>
        <taxon>Armillaria</taxon>
    </lineage>
</organism>
<dbReference type="InterPro" id="IPR014001">
    <property type="entry name" value="Helicase_ATP-bd"/>
</dbReference>
<name>A0AA39UWR6_9AGAR</name>
<keyword evidence="5" id="KW-0378">Hydrolase</keyword>
<dbReference type="PANTHER" id="PTHR13710">
    <property type="entry name" value="DNA HELICASE RECQ FAMILY MEMBER"/>
    <property type="match status" value="1"/>
</dbReference>
<evidence type="ECO:0000256" key="2">
    <source>
        <dbReference type="ARBA" id="ARBA00034617"/>
    </source>
</evidence>
<feature type="domain" description="Helicase ATP-binding" evidence="4">
    <location>
        <begin position="1"/>
        <end position="126"/>
    </location>
</feature>
<dbReference type="GO" id="GO:0000724">
    <property type="term" value="P:double-strand break repair via homologous recombination"/>
    <property type="evidence" value="ECO:0007669"/>
    <property type="project" value="TreeGrafter"/>
</dbReference>
<dbReference type="EC" id="5.6.2.4" evidence="3"/>
<dbReference type="Pfam" id="PF00271">
    <property type="entry name" value="Helicase_C"/>
    <property type="match status" value="1"/>
</dbReference>
<dbReference type="InterPro" id="IPR027417">
    <property type="entry name" value="P-loop_NTPase"/>
</dbReference>
<dbReference type="GO" id="GO:0005634">
    <property type="term" value="C:nucleus"/>
    <property type="evidence" value="ECO:0007669"/>
    <property type="project" value="TreeGrafter"/>
</dbReference>
<evidence type="ECO:0000259" key="4">
    <source>
        <dbReference type="PROSITE" id="PS51192"/>
    </source>
</evidence>
<reference evidence="5" key="1">
    <citation type="submission" date="2023-06" db="EMBL/GenBank/DDBJ databases">
        <authorList>
            <consortium name="Lawrence Berkeley National Laboratory"/>
            <person name="Ahrendt S."/>
            <person name="Sahu N."/>
            <person name="Indic B."/>
            <person name="Wong-Bajracharya J."/>
            <person name="Merenyi Z."/>
            <person name="Ke H.-M."/>
            <person name="Monk M."/>
            <person name="Kocsube S."/>
            <person name="Drula E."/>
            <person name="Lipzen A."/>
            <person name="Balint B."/>
            <person name="Henrissat B."/>
            <person name="Andreopoulos B."/>
            <person name="Martin F.M."/>
            <person name="Harder C.B."/>
            <person name="Rigling D."/>
            <person name="Ford K.L."/>
            <person name="Foster G.D."/>
            <person name="Pangilinan J."/>
            <person name="Papanicolaou A."/>
            <person name="Barry K."/>
            <person name="LaButti K."/>
            <person name="Viragh M."/>
            <person name="Koriabine M."/>
            <person name="Yan M."/>
            <person name="Riley R."/>
            <person name="Champramary S."/>
            <person name="Plett K.L."/>
            <person name="Tsai I.J."/>
            <person name="Slot J."/>
            <person name="Sipos G."/>
            <person name="Plett J."/>
            <person name="Nagy L.G."/>
            <person name="Grigoriev I.V."/>
        </authorList>
    </citation>
    <scope>NUCLEOTIDE SEQUENCE</scope>
    <source>
        <strain evidence="5">HWK02</strain>
    </source>
</reference>
<dbReference type="PROSITE" id="PS51192">
    <property type="entry name" value="HELICASE_ATP_BIND_1"/>
    <property type="match status" value="1"/>
</dbReference>
<comment type="similarity">
    <text evidence="1">Belongs to the helicase family. RecQ subfamily.</text>
</comment>
<dbReference type="AlphaFoldDB" id="A0AA39UWR6"/>
<dbReference type="SMART" id="SM00490">
    <property type="entry name" value="HELICc"/>
    <property type="match status" value="1"/>
</dbReference>
<dbReference type="EMBL" id="JAUEPU010000001">
    <property type="protein sequence ID" value="KAK0506457.1"/>
    <property type="molecule type" value="Genomic_DNA"/>
</dbReference>
<evidence type="ECO:0000313" key="6">
    <source>
        <dbReference type="Proteomes" id="UP001175228"/>
    </source>
</evidence>
<evidence type="ECO:0000256" key="1">
    <source>
        <dbReference type="ARBA" id="ARBA00005446"/>
    </source>
</evidence>
<evidence type="ECO:0000313" key="5">
    <source>
        <dbReference type="EMBL" id="KAK0506457.1"/>
    </source>
</evidence>
<dbReference type="InterPro" id="IPR001650">
    <property type="entry name" value="Helicase_C-like"/>
</dbReference>
<dbReference type="Gene3D" id="3.40.50.300">
    <property type="entry name" value="P-loop containing nucleotide triphosphate hydrolases"/>
    <property type="match status" value="2"/>
</dbReference>
<protein>
    <recommendedName>
        <fullName evidence="3">DNA 3'-5' helicase</fullName>
        <ecNumber evidence="3">5.6.2.4</ecNumber>
    </recommendedName>
</protein>
<dbReference type="GO" id="GO:0016787">
    <property type="term" value="F:hydrolase activity"/>
    <property type="evidence" value="ECO:0007669"/>
    <property type="project" value="UniProtKB-KW"/>
</dbReference>
<dbReference type="GO" id="GO:0009378">
    <property type="term" value="F:four-way junction helicase activity"/>
    <property type="evidence" value="ECO:0007669"/>
    <property type="project" value="TreeGrafter"/>
</dbReference>
<dbReference type="PANTHER" id="PTHR13710:SF120">
    <property type="entry name" value="BIFUNCTIONAL 3'-5' EXONUCLEASE_ATP-DEPENDENT HELICASE WRN"/>
    <property type="match status" value="1"/>
</dbReference>